<dbReference type="AlphaFoldDB" id="A0A9N9HJE2"/>
<dbReference type="Proteomes" id="UP000789759">
    <property type="component" value="Unassembled WGS sequence"/>
</dbReference>
<dbReference type="EMBL" id="CAJVQA010010162">
    <property type="protein sequence ID" value="CAG8693782.1"/>
    <property type="molecule type" value="Genomic_DNA"/>
</dbReference>
<dbReference type="Pfam" id="PF14214">
    <property type="entry name" value="Helitron_like_N"/>
    <property type="match status" value="1"/>
</dbReference>
<gene>
    <name evidence="2" type="ORF">CPELLU_LOCUS11447</name>
</gene>
<protein>
    <submittedName>
        <fullName evidence="2">19014_t:CDS:1</fullName>
    </submittedName>
</protein>
<evidence type="ECO:0000259" key="1">
    <source>
        <dbReference type="Pfam" id="PF14214"/>
    </source>
</evidence>
<accession>A0A9N9HJE2</accession>
<keyword evidence="3" id="KW-1185">Reference proteome</keyword>
<dbReference type="OrthoDB" id="2372507at2759"/>
<sequence length="334" mass="38538">MPHGENPVDGESEEEACKHRCQDLIDNPLIAAWFFEKRFKVFLEKVLIPKWKLEDWWYRFEWQHCGSVHIYGIGKLKDPPVFEWEKVKNNEEELNTIIQYLNSLVTTINPELNAAVPDQHPCQKSSEELCDDIHDYVELINKLQRHTRCSSSYCLRVNKDGQQQCRFGYPKDNIDHTLICDNNGHPELLTARNNPYINSHNQLQLQGWHANVDLKPILNIHAALQYVAKYASKSEPCSATFLEILNSILHNSNSSDSSLSAFQRLLLYTVAERDISAQETCHLLLGIPLYHSSRRFVTLNLNKESLRWLCGTGNENFGTTSQVGQTDQSPLQRY</sequence>
<evidence type="ECO:0000313" key="3">
    <source>
        <dbReference type="Proteomes" id="UP000789759"/>
    </source>
</evidence>
<reference evidence="2" key="1">
    <citation type="submission" date="2021-06" db="EMBL/GenBank/DDBJ databases">
        <authorList>
            <person name="Kallberg Y."/>
            <person name="Tangrot J."/>
            <person name="Rosling A."/>
        </authorList>
    </citation>
    <scope>NUCLEOTIDE SEQUENCE</scope>
    <source>
        <strain evidence="2">FL966</strain>
    </source>
</reference>
<comment type="caution">
    <text evidence="2">The sequence shown here is derived from an EMBL/GenBank/DDBJ whole genome shotgun (WGS) entry which is preliminary data.</text>
</comment>
<proteinExistence type="predicted"/>
<dbReference type="InterPro" id="IPR025476">
    <property type="entry name" value="Helitron_helicase-like"/>
</dbReference>
<evidence type="ECO:0000313" key="2">
    <source>
        <dbReference type="EMBL" id="CAG8693782.1"/>
    </source>
</evidence>
<name>A0A9N9HJE2_9GLOM</name>
<organism evidence="2 3">
    <name type="scientific">Cetraspora pellucida</name>
    <dbReference type="NCBI Taxonomy" id="1433469"/>
    <lineage>
        <taxon>Eukaryota</taxon>
        <taxon>Fungi</taxon>
        <taxon>Fungi incertae sedis</taxon>
        <taxon>Mucoromycota</taxon>
        <taxon>Glomeromycotina</taxon>
        <taxon>Glomeromycetes</taxon>
        <taxon>Diversisporales</taxon>
        <taxon>Gigasporaceae</taxon>
        <taxon>Cetraspora</taxon>
    </lineage>
</organism>
<feature type="domain" description="Helitron helicase-like" evidence="1">
    <location>
        <begin position="12"/>
        <end position="70"/>
    </location>
</feature>